<evidence type="ECO:0000259" key="2">
    <source>
        <dbReference type="PROSITE" id="PS50202"/>
    </source>
</evidence>
<dbReference type="InterPro" id="IPR012334">
    <property type="entry name" value="Pectin_lyas_fold"/>
</dbReference>
<comment type="caution">
    <text evidence="3">The sequence shown here is derived from an EMBL/GenBank/DDBJ whole genome shotgun (WGS) entry which is preliminary data.</text>
</comment>
<dbReference type="AlphaFoldDB" id="A0A178IDM2"/>
<feature type="domain" description="MSP" evidence="2">
    <location>
        <begin position="540"/>
        <end position="664"/>
    </location>
</feature>
<dbReference type="InterPro" id="IPR003961">
    <property type="entry name" value="FN3_dom"/>
</dbReference>
<keyword evidence="1" id="KW-0732">Signal</keyword>
<dbReference type="OrthoDB" id="9801455at2"/>
<dbReference type="Gene3D" id="2.160.20.10">
    <property type="entry name" value="Single-stranded right-handed beta-helix, Pectin lyase-like"/>
    <property type="match status" value="1"/>
</dbReference>
<dbReference type="RefSeq" id="WP_145928970.1">
    <property type="nucleotide sequence ID" value="NZ_CP109796.1"/>
</dbReference>
<name>A0A178IDM2_9BACT</name>
<dbReference type="SUPFAM" id="SSF51126">
    <property type="entry name" value="Pectin lyase-like"/>
    <property type="match status" value="1"/>
</dbReference>
<sequence>MRRVLSSLLACLAGLTVPAAYAVEDGNGLPLLEPGELRVVPSFESCSYYFRPEKGGAFRVEYRAAGETAWLAAHAPVCDQPEKIYKGSLFGLREDAAYQLRVRMENAMEPALASACFRTWSSAPPVAMTVDLSQMPDVSENGIVITGQGAPDGWIKYTAPTGFIVRRAPRANDNQPAAIVLKGARYIILENLAVEGGERHAVLVEDCDSVRILNCDLSGWGRTGVQQFDNTKARGKYMDASGQLINLDGGVQIRRSAGTVVERCYIHDPRGRANSWMFSHPAGPEAVVVDHAKGGTVLRWNDMVGSDEHRWNDVIECNSNSSPEGGFHRDSDIAGNFLAFGNDDGVELEGGGMNVRFTRNKIEGTLCGVSFGPCLVGPQFAIGNLIANPGDEAGLALMFFKNSHRLEQRGKRFIYNNTLHGFGPSAGAFGAYGGGAAVMRNNIFVCNDARQPGDWARAEDFDHDLFWVNRARSPSDKFTAAWRGYGQEKHALAADPRLADPAAGDYRPAAHSPARGRAVEVPGVVPAGTDMGAFFGGIADLPVRPLALTARPAQVNFASGGAAVVSVSLPTDAPASVAFQIRKNNVFDWFDVAPASGTVGPGETLQLTVTTDAARLTGRPLFRGAFLVRTANGLSRPVSVYAKGRFTEDARPATAPNSVYIEAGEAASGAQIDIPEDGTYALLARASLEGDWGQKREFDVSVDGAHATGSVAVTPDYQWNFNQGSERVLWLHSLGPISAGKHRVVVRPSGVEFNIAEYIITDNPSVFFVQDWVLKR</sequence>
<dbReference type="Proteomes" id="UP000078486">
    <property type="component" value="Unassembled WGS sequence"/>
</dbReference>
<dbReference type="EMBL" id="LRRQ01000144">
    <property type="protein sequence ID" value="OAM88080.1"/>
    <property type="molecule type" value="Genomic_DNA"/>
</dbReference>
<dbReference type="STRING" id="1184151.AW736_18575"/>
<keyword evidence="4" id="KW-1185">Reference proteome</keyword>
<dbReference type="Pfam" id="PF13229">
    <property type="entry name" value="Beta_helix"/>
    <property type="match status" value="1"/>
</dbReference>
<dbReference type="InterPro" id="IPR011050">
    <property type="entry name" value="Pectin_lyase_fold/virulence"/>
</dbReference>
<dbReference type="InterPro" id="IPR024361">
    <property type="entry name" value="BACON"/>
</dbReference>
<evidence type="ECO:0000313" key="4">
    <source>
        <dbReference type="Proteomes" id="UP000078486"/>
    </source>
</evidence>
<protein>
    <recommendedName>
        <fullName evidence="2">MSP domain-containing protein</fullName>
    </recommendedName>
</protein>
<dbReference type="Gene3D" id="2.60.120.260">
    <property type="entry name" value="Galactose-binding domain-like"/>
    <property type="match status" value="1"/>
</dbReference>
<organism evidence="3 4">
    <name type="scientific">Termitidicoccus mucosus</name>
    <dbReference type="NCBI Taxonomy" id="1184151"/>
    <lineage>
        <taxon>Bacteria</taxon>
        <taxon>Pseudomonadati</taxon>
        <taxon>Verrucomicrobiota</taxon>
        <taxon>Opitutia</taxon>
        <taxon>Opitutales</taxon>
        <taxon>Opitutaceae</taxon>
        <taxon>Termitidicoccus</taxon>
    </lineage>
</organism>
<feature type="chain" id="PRO_5008088634" description="MSP domain-containing protein" evidence="1">
    <location>
        <begin position="23"/>
        <end position="776"/>
    </location>
</feature>
<gene>
    <name evidence="3" type="ORF">AW736_18575</name>
</gene>
<dbReference type="InterPro" id="IPR000535">
    <property type="entry name" value="MSP_dom"/>
</dbReference>
<dbReference type="CDD" id="cd00063">
    <property type="entry name" value="FN3"/>
    <property type="match status" value="1"/>
</dbReference>
<dbReference type="PROSITE" id="PS50202">
    <property type="entry name" value="MSP"/>
    <property type="match status" value="1"/>
</dbReference>
<dbReference type="Pfam" id="PF19190">
    <property type="entry name" value="BACON_2"/>
    <property type="match status" value="1"/>
</dbReference>
<accession>A0A178IDM2</accession>
<feature type="signal peptide" evidence="1">
    <location>
        <begin position="1"/>
        <end position="22"/>
    </location>
</feature>
<dbReference type="InterPro" id="IPR039448">
    <property type="entry name" value="Beta_helix"/>
</dbReference>
<evidence type="ECO:0000313" key="3">
    <source>
        <dbReference type="EMBL" id="OAM88080.1"/>
    </source>
</evidence>
<reference evidence="3 4" key="1">
    <citation type="submission" date="2016-01" db="EMBL/GenBank/DDBJ databases">
        <title>High potential of lignocellulose degradation of a new Verrucomicrobia species.</title>
        <authorList>
            <person name="Wang Y."/>
            <person name="Shi Y."/>
            <person name="Qiu Z."/>
            <person name="Liu S."/>
            <person name="Yang H."/>
        </authorList>
    </citation>
    <scope>NUCLEOTIDE SEQUENCE [LARGE SCALE GENOMIC DNA]</scope>
    <source>
        <strain evidence="3 4">TSB47</strain>
    </source>
</reference>
<evidence type="ECO:0000256" key="1">
    <source>
        <dbReference type="SAM" id="SignalP"/>
    </source>
</evidence>
<proteinExistence type="predicted"/>